<dbReference type="Proteomes" id="UP001278766">
    <property type="component" value="Unassembled WGS sequence"/>
</dbReference>
<keyword evidence="1" id="KW-0732">Signal</keyword>
<gene>
    <name evidence="2" type="ORF">B0H64DRAFT_379297</name>
</gene>
<dbReference type="RefSeq" id="XP_062663371.1">
    <property type="nucleotide sequence ID" value="XM_062802645.1"/>
</dbReference>
<sequence>MKVHHSPLLVALATARAAAQGTSDLPETPNPSISLSTCEDLACSPSSKSVCNAEGLPGAPVSVGIAPQVLELPSANFSLTLIDGLDERGFTVAGLPAYEYTDLQLFVGADPDLAEDDYPSGCALMMQYQGQTFPVSDDDEESNRSQSTLCGEVVDELCQASIYNMVQSFSNASSSSQDDESDRCRELTRHINTRMREDAFLCGGHYLSTFINVTGGALPGPESRTVTHEALGEQSCRPMLPQAFQMYSVARMRQYYFIDPPASEFLQPLFGGRAGSTPVFTVVYDGNNDTEPEVQFVCMKTYQANGDPQPDPLEGAASIAIPKSTAVLVVVLAMGFAMIM</sequence>
<comment type="caution">
    <text evidence="2">The sequence shown here is derived from an EMBL/GenBank/DDBJ whole genome shotgun (WGS) entry which is preliminary data.</text>
</comment>
<reference evidence="2" key="2">
    <citation type="submission" date="2023-06" db="EMBL/GenBank/DDBJ databases">
        <authorList>
            <consortium name="Lawrence Berkeley National Laboratory"/>
            <person name="Haridas S."/>
            <person name="Hensen N."/>
            <person name="Bonometti L."/>
            <person name="Westerberg I."/>
            <person name="Brannstrom I.O."/>
            <person name="Guillou S."/>
            <person name="Cros-Aarteil S."/>
            <person name="Calhoun S."/>
            <person name="Kuo A."/>
            <person name="Mondo S."/>
            <person name="Pangilinan J."/>
            <person name="Riley R."/>
            <person name="Labutti K."/>
            <person name="Andreopoulos B."/>
            <person name="Lipzen A."/>
            <person name="Chen C."/>
            <person name="Yanf M."/>
            <person name="Daum C."/>
            <person name="Ng V."/>
            <person name="Clum A."/>
            <person name="Steindorff A."/>
            <person name="Ohm R."/>
            <person name="Martin F."/>
            <person name="Silar P."/>
            <person name="Natvig D."/>
            <person name="Lalanne C."/>
            <person name="Gautier V."/>
            <person name="Ament-Velasquez S.L."/>
            <person name="Kruys A."/>
            <person name="Hutchinson M.I."/>
            <person name="Powell A.J."/>
            <person name="Barry K."/>
            <person name="Miller A.N."/>
            <person name="Grigoriev I.V."/>
            <person name="Debuchy R."/>
            <person name="Gladieux P."/>
            <person name="Thoren M.H."/>
            <person name="Johannesson H."/>
        </authorList>
    </citation>
    <scope>NUCLEOTIDE SEQUENCE</scope>
    <source>
        <strain evidence="2">CBS 168.71</strain>
    </source>
</reference>
<evidence type="ECO:0000313" key="3">
    <source>
        <dbReference type="Proteomes" id="UP001278766"/>
    </source>
</evidence>
<proteinExistence type="predicted"/>
<dbReference type="EMBL" id="JAUEPN010000001">
    <property type="protein sequence ID" value="KAK3299857.1"/>
    <property type="molecule type" value="Genomic_DNA"/>
</dbReference>
<name>A0AAE0HNJ1_9PEZI</name>
<feature type="chain" id="PRO_5042277413" evidence="1">
    <location>
        <begin position="20"/>
        <end position="340"/>
    </location>
</feature>
<feature type="signal peptide" evidence="1">
    <location>
        <begin position="1"/>
        <end position="19"/>
    </location>
</feature>
<protein>
    <submittedName>
        <fullName evidence="2">Uncharacterized protein</fullName>
    </submittedName>
</protein>
<evidence type="ECO:0000256" key="1">
    <source>
        <dbReference type="SAM" id="SignalP"/>
    </source>
</evidence>
<dbReference type="AlphaFoldDB" id="A0AAE0HNJ1"/>
<accession>A0AAE0HNJ1</accession>
<organism evidence="2 3">
    <name type="scientific">Chaetomium fimeti</name>
    <dbReference type="NCBI Taxonomy" id="1854472"/>
    <lineage>
        <taxon>Eukaryota</taxon>
        <taxon>Fungi</taxon>
        <taxon>Dikarya</taxon>
        <taxon>Ascomycota</taxon>
        <taxon>Pezizomycotina</taxon>
        <taxon>Sordariomycetes</taxon>
        <taxon>Sordariomycetidae</taxon>
        <taxon>Sordariales</taxon>
        <taxon>Chaetomiaceae</taxon>
        <taxon>Chaetomium</taxon>
    </lineage>
</organism>
<dbReference type="GeneID" id="87839593"/>
<evidence type="ECO:0000313" key="2">
    <source>
        <dbReference type="EMBL" id="KAK3299857.1"/>
    </source>
</evidence>
<keyword evidence="3" id="KW-1185">Reference proteome</keyword>
<reference evidence="2" key="1">
    <citation type="journal article" date="2023" name="Mol. Phylogenet. Evol.">
        <title>Genome-scale phylogeny and comparative genomics of the fungal order Sordariales.</title>
        <authorList>
            <person name="Hensen N."/>
            <person name="Bonometti L."/>
            <person name="Westerberg I."/>
            <person name="Brannstrom I.O."/>
            <person name="Guillou S."/>
            <person name="Cros-Aarteil S."/>
            <person name="Calhoun S."/>
            <person name="Haridas S."/>
            <person name="Kuo A."/>
            <person name="Mondo S."/>
            <person name="Pangilinan J."/>
            <person name="Riley R."/>
            <person name="LaButti K."/>
            <person name="Andreopoulos B."/>
            <person name="Lipzen A."/>
            <person name="Chen C."/>
            <person name="Yan M."/>
            <person name="Daum C."/>
            <person name="Ng V."/>
            <person name="Clum A."/>
            <person name="Steindorff A."/>
            <person name="Ohm R.A."/>
            <person name="Martin F."/>
            <person name="Silar P."/>
            <person name="Natvig D.O."/>
            <person name="Lalanne C."/>
            <person name="Gautier V."/>
            <person name="Ament-Velasquez S.L."/>
            <person name="Kruys A."/>
            <person name="Hutchinson M.I."/>
            <person name="Powell A.J."/>
            <person name="Barry K."/>
            <person name="Miller A.N."/>
            <person name="Grigoriev I.V."/>
            <person name="Debuchy R."/>
            <person name="Gladieux P."/>
            <person name="Hiltunen Thoren M."/>
            <person name="Johannesson H."/>
        </authorList>
    </citation>
    <scope>NUCLEOTIDE SEQUENCE</scope>
    <source>
        <strain evidence="2">CBS 168.71</strain>
    </source>
</reference>